<organism evidence="1 2">
    <name type="scientific">Acer yangbiense</name>
    <dbReference type="NCBI Taxonomy" id="1000413"/>
    <lineage>
        <taxon>Eukaryota</taxon>
        <taxon>Viridiplantae</taxon>
        <taxon>Streptophyta</taxon>
        <taxon>Embryophyta</taxon>
        <taxon>Tracheophyta</taxon>
        <taxon>Spermatophyta</taxon>
        <taxon>Magnoliopsida</taxon>
        <taxon>eudicotyledons</taxon>
        <taxon>Gunneridae</taxon>
        <taxon>Pentapetalae</taxon>
        <taxon>rosids</taxon>
        <taxon>malvids</taxon>
        <taxon>Sapindales</taxon>
        <taxon>Sapindaceae</taxon>
        <taxon>Hippocastanoideae</taxon>
        <taxon>Acereae</taxon>
        <taxon>Acer</taxon>
    </lineage>
</organism>
<gene>
    <name evidence="1" type="ORF">EZV62_028082</name>
</gene>
<reference evidence="2" key="1">
    <citation type="journal article" date="2019" name="Gigascience">
        <title>De novo genome assembly of the endangered Acer yangbiense, a plant species with extremely small populations endemic to Yunnan Province, China.</title>
        <authorList>
            <person name="Yang J."/>
            <person name="Wariss H.M."/>
            <person name="Tao L."/>
            <person name="Zhang R."/>
            <person name="Yun Q."/>
            <person name="Hollingsworth P."/>
            <person name="Dao Z."/>
            <person name="Luo G."/>
            <person name="Guo H."/>
            <person name="Ma Y."/>
            <person name="Sun W."/>
        </authorList>
    </citation>
    <scope>NUCLEOTIDE SEQUENCE [LARGE SCALE GENOMIC DNA]</scope>
    <source>
        <strain evidence="2">cv. Malutang</strain>
    </source>
</reference>
<comment type="caution">
    <text evidence="1">The sequence shown here is derived from an EMBL/GenBank/DDBJ whole genome shotgun (WGS) entry which is preliminary data.</text>
</comment>
<dbReference type="Proteomes" id="UP000323000">
    <property type="component" value="Unassembled WGS sequence"/>
</dbReference>
<dbReference type="EMBL" id="VAHF01000157">
    <property type="protein sequence ID" value="TXG46418.1"/>
    <property type="molecule type" value="Genomic_DNA"/>
</dbReference>
<evidence type="ECO:0000313" key="2">
    <source>
        <dbReference type="Proteomes" id="UP000323000"/>
    </source>
</evidence>
<dbReference type="AlphaFoldDB" id="A0A5C7GP77"/>
<evidence type="ECO:0000313" key="1">
    <source>
        <dbReference type="EMBL" id="TXG46418.1"/>
    </source>
</evidence>
<proteinExistence type="predicted"/>
<keyword evidence="2" id="KW-1185">Reference proteome</keyword>
<name>A0A5C7GP77_9ROSI</name>
<sequence>MLIGIDGPDVVGISAGLSGAAGVTDCETGAARAGGGVVTVGETAVVFGLGSVAMVYFGMLDALLASEELLEEYRDRCQPPSFSEL</sequence>
<protein>
    <submittedName>
        <fullName evidence="1">Uncharacterized protein</fullName>
    </submittedName>
</protein>
<accession>A0A5C7GP77</accession>